<dbReference type="Proteomes" id="UP000236754">
    <property type="component" value="Unassembled WGS sequence"/>
</dbReference>
<gene>
    <name evidence="1" type="ORF">SAMN05216223_105276</name>
</gene>
<protein>
    <submittedName>
        <fullName evidence="1">Uncharacterized protein</fullName>
    </submittedName>
</protein>
<keyword evidence="2" id="KW-1185">Reference proteome</keyword>
<accession>A0A1H6AB45</accession>
<proteinExistence type="predicted"/>
<evidence type="ECO:0000313" key="2">
    <source>
        <dbReference type="Proteomes" id="UP000236754"/>
    </source>
</evidence>
<dbReference type="EMBL" id="FNVU01000005">
    <property type="protein sequence ID" value="SEG45671.1"/>
    <property type="molecule type" value="Genomic_DNA"/>
</dbReference>
<dbReference type="AlphaFoldDB" id="A0A1H6AB45"/>
<name>A0A1H6AB45_9ACTN</name>
<evidence type="ECO:0000313" key="1">
    <source>
        <dbReference type="EMBL" id="SEG45671.1"/>
    </source>
</evidence>
<organism evidence="1 2">
    <name type="scientific">Actinacidiphila yanglinensis</name>
    <dbReference type="NCBI Taxonomy" id="310779"/>
    <lineage>
        <taxon>Bacteria</taxon>
        <taxon>Bacillati</taxon>
        <taxon>Actinomycetota</taxon>
        <taxon>Actinomycetes</taxon>
        <taxon>Kitasatosporales</taxon>
        <taxon>Streptomycetaceae</taxon>
        <taxon>Actinacidiphila</taxon>
    </lineage>
</organism>
<reference evidence="1 2" key="1">
    <citation type="submission" date="2016-10" db="EMBL/GenBank/DDBJ databases">
        <authorList>
            <person name="de Groot N.N."/>
        </authorList>
    </citation>
    <scope>NUCLEOTIDE SEQUENCE [LARGE SCALE GENOMIC DNA]</scope>
    <source>
        <strain evidence="1 2">CGMCC 4.2023</strain>
    </source>
</reference>
<sequence length="63" mass="6739">MVVDVGTSCATIDDTPETSLFTPRHRVDAPWGLSGNRPSPILYGTLTAEMGHAVARGTIRRDA</sequence>